<evidence type="ECO:0000313" key="4">
    <source>
        <dbReference type="WBParaSite" id="jg12512"/>
    </source>
</evidence>
<protein>
    <submittedName>
        <fullName evidence="4">BTB domain-containing protein</fullName>
    </submittedName>
</protein>
<evidence type="ECO:0000259" key="2">
    <source>
        <dbReference type="PROSITE" id="PS50097"/>
    </source>
</evidence>
<dbReference type="InterPro" id="IPR000210">
    <property type="entry name" value="BTB/POZ_dom"/>
</dbReference>
<dbReference type="PANTHER" id="PTHR11145">
    <property type="entry name" value="BTB/POZ DOMAIN-CONTAINING ADAPTER FOR CUL3-MEDIATED RHOA DEGRADATION PROTEIN FAMILY MEMBER"/>
    <property type="match status" value="1"/>
</dbReference>
<dbReference type="SMART" id="SM00225">
    <property type="entry name" value="BTB"/>
    <property type="match status" value="1"/>
</dbReference>
<organism evidence="3 4">
    <name type="scientific">Ditylenchus dipsaci</name>
    <dbReference type="NCBI Taxonomy" id="166011"/>
    <lineage>
        <taxon>Eukaryota</taxon>
        <taxon>Metazoa</taxon>
        <taxon>Ecdysozoa</taxon>
        <taxon>Nematoda</taxon>
        <taxon>Chromadorea</taxon>
        <taxon>Rhabditida</taxon>
        <taxon>Tylenchina</taxon>
        <taxon>Tylenchomorpha</taxon>
        <taxon>Sphaerularioidea</taxon>
        <taxon>Anguinidae</taxon>
        <taxon>Anguininae</taxon>
        <taxon>Ditylenchus</taxon>
    </lineage>
</organism>
<dbReference type="AlphaFoldDB" id="A0A915CV89"/>
<feature type="compositionally biased region" description="Low complexity" evidence="1">
    <location>
        <begin position="365"/>
        <end position="381"/>
    </location>
</feature>
<feature type="domain" description="BTB" evidence="2">
    <location>
        <begin position="31"/>
        <end position="99"/>
    </location>
</feature>
<dbReference type="PROSITE" id="PS50097">
    <property type="entry name" value="BTB"/>
    <property type="match status" value="1"/>
</dbReference>
<name>A0A915CV89_9BILA</name>
<accession>A0A915CV89</accession>
<dbReference type="FunFam" id="3.30.710.10:FF:000046">
    <property type="entry name" value="BTB/POZ domain-containing protein KCTD7 isoform X1"/>
    <property type="match status" value="1"/>
</dbReference>
<dbReference type="WBParaSite" id="jg12512">
    <property type="protein sequence ID" value="jg12512"/>
    <property type="gene ID" value="jg12512"/>
</dbReference>
<proteinExistence type="predicted"/>
<evidence type="ECO:0000313" key="3">
    <source>
        <dbReference type="Proteomes" id="UP000887574"/>
    </source>
</evidence>
<dbReference type="InterPro" id="IPR045068">
    <property type="entry name" value="BACURD1-3"/>
</dbReference>
<dbReference type="InterPro" id="IPR003131">
    <property type="entry name" value="T1-type_BTB"/>
</dbReference>
<dbReference type="GO" id="GO:0051260">
    <property type="term" value="P:protein homooligomerization"/>
    <property type="evidence" value="ECO:0007669"/>
    <property type="project" value="InterPro"/>
</dbReference>
<dbReference type="InterPro" id="IPR011333">
    <property type="entry name" value="SKP1/BTB/POZ_sf"/>
</dbReference>
<dbReference type="PANTHER" id="PTHR11145:SF8">
    <property type="entry name" value="RE57120P"/>
    <property type="match status" value="1"/>
</dbReference>
<reference evidence="4" key="1">
    <citation type="submission" date="2022-11" db="UniProtKB">
        <authorList>
            <consortium name="WormBaseParasite"/>
        </authorList>
    </citation>
    <scope>IDENTIFICATION</scope>
</reference>
<evidence type="ECO:0000256" key="1">
    <source>
        <dbReference type="SAM" id="MobiDB-lite"/>
    </source>
</evidence>
<dbReference type="Pfam" id="PF02214">
    <property type="entry name" value="BTB_2"/>
    <property type="match status" value="1"/>
</dbReference>
<feature type="region of interest" description="Disordered" evidence="1">
    <location>
        <begin position="365"/>
        <end position="394"/>
    </location>
</feature>
<dbReference type="Gene3D" id="3.30.710.10">
    <property type="entry name" value="Potassium Channel Kv1.1, Chain A"/>
    <property type="match status" value="1"/>
</dbReference>
<sequence length="425" mass="47346">MAMMDLAASQGENPSSSGNHVKVFIDGPSTRYVKLNVGGSIFQTTLGTLCKYDSMLRTMFSGQIPVLQDCEGFVLIDRCGKHFGTILNFLRQGTVPLPACRNEVEEILCESKYYLLQELTNHCNQFIQYINQVQCEPIGIPRVPIVVCKADVEKILQNSSDRPVIELLMNRQNNKYSYTLQADENFLRNQELFDKLVLRFNNRVLFIKNVGIGSSEICVWIFYDGNGRKKIEICCTSIVYATDRKQTKVEFPEARVYEEAMNALLSTDQELSRLCTRCRNTVPLCDVSAESPSPSLSIPSNTTNLVVEPICSTLRQNLAVEQLNAAKANLSRQDWKTDHNTGTICSPHNSHAHSSHALISSHNEAGGLQPQQQPLPMGSMQACSSSNIHPPPTPSATDVIVSRMSQRLEKLASVEACASCYEDRD</sequence>
<keyword evidence="3" id="KW-1185">Reference proteome</keyword>
<dbReference type="SUPFAM" id="SSF54695">
    <property type="entry name" value="POZ domain"/>
    <property type="match status" value="1"/>
</dbReference>
<dbReference type="Proteomes" id="UP000887574">
    <property type="component" value="Unplaced"/>
</dbReference>